<dbReference type="AlphaFoldDB" id="A0A484LWG1"/>
<gene>
    <name evidence="1" type="ORF">CCAM_LOCUS22345</name>
</gene>
<dbReference type="OrthoDB" id="1938864at2759"/>
<dbReference type="EMBL" id="OOIL02002122">
    <property type="protein sequence ID" value="VFQ80569.1"/>
    <property type="molecule type" value="Genomic_DNA"/>
</dbReference>
<organism evidence="1 2">
    <name type="scientific">Cuscuta campestris</name>
    <dbReference type="NCBI Taxonomy" id="132261"/>
    <lineage>
        <taxon>Eukaryota</taxon>
        <taxon>Viridiplantae</taxon>
        <taxon>Streptophyta</taxon>
        <taxon>Embryophyta</taxon>
        <taxon>Tracheophyta</taxon>
        <taxon>Spermatophyta</taxon>
        <taxon>Magnoliopsida</taxon>
        <taxon>eudicotyledons</taxon>
        <taxon>Gunneridae</taxon>
        <taxon>Pentapetalae</taxon>
        <taxon>asterids</taxon>
        <taxon>lamiids</taxon>
        <taxon>Solanales</taxon>
        <taxon>Convolvulaceae</taxon>
        <taxon>Cuscuteae</taxon>
        <taxon>Cuscuta</taxon>
        <taxon>Cuscuta subgen. Grammica</taxon>
        <taxon>Cuscuta sect. Cleistogrammica</taxon>
    </lineage>
</organism>
<keyword evidence="2" id="KW-1185">Reference proteome</keyword>
<name>A0A484LWG1_9ASTE</name>
<sequence>MTTERQKISVPFIWEERPGIPNKDWKPRDHKPSNTLKFVPTIKLIPSIPFNWEDKPGRPLPRFLLPFPPQFMGDSGFITRKPGATLGELMMMSQRRSCPGKAKQKQKQSMTREQKFIGSAHGCCMFGGGENIGDLHTNWKRELKLLPKV</sequence>
<dbReference type="PANTHER" id="PTHR37767:SF1">
    <property type="entry name" value="HYDROXYPROLINE-RICH GLYCOPROTEIN FAMILY PROTEIN"/>
    <property type="match status" value="1"/>
</dbReference>
<dbReference type="PANTHER" id="PTHR37767">
    <property type="entry name" value="HYDROXYPROLINE-RICH GLYCOPROTEIN FAMILY PROTEIN"/>
    <property type="match status" value="1"/>
</dbReference>
<evidence type="ECO:0000313" key="2">
    <source>
        <dbReference type="Proteomes" id="UP000595140"/>
    </source>
</evidence>
<protein>
    <submittedName>
        <fullName evidence="1">Uncharacterized protein</fullName>
    </submittedName>
</protein>
<dbReference type="Proteomes" id="UP000595140">
    <property type="component" value="Unassembled WGS sequence"/>
</dbReference>
<proteinExistence type="predicted"/>
<reference evidence="1 2" key="1">
    <citation type="submission" date="2018-04" db="EMBL/GenBank/DDBJ databases">
        <authorList>
            <person name="Vogel A."/>
        </authorList>
    </citation>
    <scope>NUCLEOTIDE SEQUENCE [LARGE SCALE GENOMIC DNA]</scope>
</reference>
<accession>A0A484LWG1</accession>
<evidence type="ECO:0000313" key="1">
    <source>
        <dbReference type="EMBL" id="VFQ80569.1"/>
    </source>
</evidence>